<evidence type="ECO:0000313" key="4">
    <source>
        <dbReference type="EMBL" id="RUP07979.1"/>
    </source>
</evidence>
<reference evidence="4 5" key="1">
    <citation type="journal article" date="2018" name="New Phytol.">
        <title>Phylogenomics of Endogonaceae and evolution of mycorrhizas within Mucoromycota.</title>
        <authorList>
            <person name="Chang Y."/>
            <person name="Desiro A."/>
            <person name="Na H."/>
            <person name="Sandor L."/>
            <person name="Lipzen A."/>
            <person name="Clum A."/>
            <person name="Barry K."/>
            <person name="Grigoriev I.V."/>
            <person name="Martin F.M."/>
            <person name="Stajich J.E."/>
            <person name="Smith M.E."/>
            <person name="Bonito G."/>
            <person name="Spatafora J.W."/>
        </authorList>
    </citation>
    <scope>NUCLEOTIDE SEQUENCE [LARGE SCALE GENOMIC DNA]</scope>
    <source>
        <strain evidence="4 5">GMNB39</strain>
    </source>
</reference>
<dbReference type="GO" id="GO:0050660">
    <property type="term" value="F:flavin adenine dinucleotide binding"/>
    <property type="evidence" value="ECO:0007669"/>
    <property type="project" value="TreeGrafter"/>
</dbReference>
<keyword evidence="1" id="KW-0285">Flavoprotein</keyword>
<organism evidence="4 5">
    <name type="scientific">Jimgerdemannia flammicorona</name>
    <dbReference type="NCBI Taxonomy" id="994334"/>
    <lineage>
        <taxon>Eukaryota</taxon>
        <taxon>Fungi</taxon>
        <taxon>Fungi incertae sedis</taxon>
        <taxon>Mucoromycota</taxon>
        <taxon>Mucoromycotina</taxon>
        <taxon>Endogonomycetes</taxon>
        <taxon>Endogonales</taxon>
        <taxon>Endogonaceae</taxon>
        <taxon>Jimgerdemannia</taxon>
    </lineage>
</organism>
<dbReference type="GO" id="GO:0005829">
    <property type="term" value="C:cytosol"/>
    <property type="evidence" value="ECO:0007669"/>
    <property type="project" value="TreeGrafter"/>
</dbReference>
<dbReference type="Gene3D" id="3.40.50.80">
    <property type="entry name" value="Nucleotide-binding domain of ferredoxin-NADP reductase (FNR) module"/>
    <property type="match status" value="1"/>
</dbReference>
<dbReference type="InterPro" id="IPR039261">
    <property type="entry name" value="FNR_nucleotide-bd"/>
</dbReference>
<accession>A0A433AZ30</accession>
<gene>
    <name evidence="4" type="ORF">BC936DRAFT_140145</name>
</gene>
<dbReference type="PRINTS" id="PR00371">
    <property type="entry name" value="FPNCR"/>
</dbReference>
<protein>
    <recommendedName>
        <fullName evidence="2">NADPH--hemoprotein reductase</fullName>
        <ecNumber evidence="2">1.6.2.4</ecNumber>
    </recommendedName>
</protein>
<dbReference type="InterPro" id="IPR001709">
    <property type="entry name" value="Flavoprot_Pyr_Nucl_cyt_Rdtase"/>
</dbReference>
<dbReference type="EMBL" id="RBNI01016495">
    <property type="protein sequence ID" value="RUP07979.1"/>
    <property type="molecule type" value="Genomic_DNA"/>
</dbReference>
<dbReference type="PANTHER" id="PTHR19384:SF17">
    <property type="entry name" value="NADPH--CYTOCHROME P450 REDUCTASE"/>
    <property type="match status" value="1"/>
</dbReference>
<name>A0A433AZ30_9FUNG</name>
<evidence type="ECO:0000256" key="2">
    <source>
        <dbReference type="ARBA" id="ARBA00023797"/>
    </source>
</evidence>
<dbReference type="GO" id="GO:0010181">
    <property type="term" value="F:FMN binding"/>
    <property type="evidence" value="ECO:0007669"/>
    <property type="project" value="TreeGrafter"/>
</dbReference>
<evidence type="ECO:0000256" key="3">
    <source>
        <dbReference type="SAM" id="MobiDB-lite"/>
    </source>
</evidence>
<proteinExistence type="predicted"/>
<dbReference type="EC" id="1.6.2.4" evidence="2"/>
<dbReference type="PANTHER" id="PTHR19384">
    <property type="entry name" value="NITRIC OXIDE SYNTHASE-RELATED"/>
    <property type="match status" value="1"/>
</dbReference>
<evidence type="ECO:0000313" key="5">
    <source>
        <dbReference type="Proteomes" id="UP000268093"/>
    </source>
</evidence>
<dbReference type="Proteomes" id="UP000268093">
    <property type="component" value="Unassembled WGS sequence"/>
</dbReference>
<evidence type="ECO:0000256" key="1">
    <source>
        <dbReference type="ARBA" id="ARBA00022630"/>
    </source>
</evidence>
<feature type="compositionally biased region" description="Basic and acidic residues" evidence="3">
    <location>
        <begin position="53"/>
        <end position="71"/>
    </location>
</feature>
<comment type="caution">
    <text evidence="4">The sequence shown here is derived from an EMBL/GenBank/DDBJ whole genome shotgun (WGS) entry which is preliminary data.</text>
</comment>
<keyword evidence="5" id="KW-1185">Reference proteome</keyword>
<dbReference type="GO" id="GO:0003958">
    <property type="term" value="F:NADPH-hemoprotein reductase activity"/>
    <property type="evidence" value="ECO:0007669"/>
    <property type="project" value="UniProtKB-EC"/>
</dbReference>
<sequence>MPSSKSRKSTICPFRPCQRHQRALLRSQRPHFLRRLVFSPVTTVGIAKDIVNDKTRPGLSKEHSRVPHSEHLPPSPCPATQSRPSLRCQALGLKSTAKGGVSDAYLFFGCRHIDQDFIYRDELEVFVEDGTLPALHTAFSRHSNDPKRYVQHYIMANASHVWNLITEHKAIIYI</sequence>
<dbReference type="OrthoDB" id="1856718at2759"/>
<dbReference type="AlphaFoldDB" id="A0A433AZ30"/>
<dbReference type="SUPFAM" id="SSF52343">
    <property type="entry name" value="Ferredoxin reductase-like, C-terminal NADP-linked domain"/>
    <property type="match status" value="1"/>
</dbReference>
<feature type="region of interest" description="Disordered" evidence="3">
    <location>
        <begin position="53"/>
        <end position="83"/>
    </location>
</feature>